<evidence type="ECO:0000313" key="2">
    <source>
        <dbReference type="Proteomes" id="UP001396334"/>
    </source>
</evidence>
<sequence>MLKTFNEMHPPRPDRYGVVAAAAIRKQAAKPSKRTKRRLNLYTDRYEKAKCIQGPSVLTSIKKKGQQTPPPLEHYLVFIDETWFRPWVYSPGDPVCVVFIPLLPTPTHSFEQKSDFQRTGTS</sequence>
<dbReference type="Proteomes" id="UP001396334">
    <property type="component" value="Unassembled WGS sequence"/>
</dbReference>
<proteinExistence type="predicted"/>
<dbReference type="EMBL" id="JBBPBN010000740">
    <property type="protein sequence ID" value="KAK8482753.1"/>
    <property type="molecule type" value="Genomic_DNA"/>
</dbReference>
<gene>
    <name evidence="1" type="ORF">V6N11_055089</name>
</gene>
<accession>A0ABR1ZPZ5</accession>
<keyword evidence="2" id="KW-1185">Reference proteome</keyword>
<name>A0ABR1ZPZ5_9ROSI</name>
<protein>
    <submittedName>
        <fullName evidence="1">Uncharacterized protein</fullName>
    </submittedName>
</protein>
<organism evidence="1 2">
    <name type="scientific">Hibiscus sabdariffa</name>
    <name type="common">roselle</name>
    <dbReference type="NCBI Taxonomy" id="183260"/>
    <lineage>
        <taxon>Eukaryota</taxon>
        <taxon>Viridiplantae</taxon>
        <taxon>Streptophyta</taxon>
        <taxon>Embryophyta</taxon>
        <taxon>Tracheophyta</taxon>
        <taxon>Spermatophyta</taxon>
        <taxon>Magnoliopsida</taxon>
        <taxon>eudicotyledons</taxon>
        <taxon>Gunneridae</taxon>
        <taxon>Pentapetalae</taxon>
        <taxon>rosids</taxon>
        <taxon>malvids</taxon>
        <taxon>Malvales</taxon>
        <taxon>Malvaceae</taxon>
        <taxon>Malvoideae</taxon>
        <taxon>Hibiscus</taxon>
    </lineage>
</organism>
<comment type="caution">
    <text evidence="1">The sequence shown here is derived from an EMBL/GenBank/DDBJ whole genome shotgun (WGS) entry which is preliminary data.</text>
</comment>
<evidence type="ECO:0000313" key="1">
    <source>
        <dbReference type="EMBL" id="KAK8482753.1"/>
    </source>
</evidence>
<reference evidence="1 2" key="1">
    <citation type="journal article" date="2024" name="G3 (Bethesda)">
        <title>Genome assembly of Hibiscus sabdariffa L. provides insights into metabolisms of medicinal natural products.</title>
        <authorList>
            <person name="Kim T."/>
        </authorList>
    </citation>
    <scope>NUCLEOTIDE SEQUENCE [LARGE SCALE GENOMIC DNA]</scope>
    <source>
        <strain evidence="1">TK-2024</strain>
        <tissue evidence="1">Old leaves</tissue>
    </source>
</reference>